<keyword evidence="8" id="KW-1185">Reference proteome</keyword>
<organism evidence="7 8">
    <name type="scientific">Microbacterium hydrocarbonoxydans</name>
    <dbReference type="NCBI Taxonomy" id="273678"/>
    <lineage>
        <taxon>Bacteria</taxon>
        <taxon>Bacillati</taxon>
        <taxon>Actinomycetota</taxon>
        <taxon>Actinomycetes</taxon>
        <taxon>Micrococcales</taxon>
        <taxon>Microbacteriaceae</taxon>
        <taxon>Microbacterium</taxon>
    </lineage>
</organism>
<dbReference type="Gene3D" id="3.40.1710.10">
    <property type="entry name" value="abc type-2 transporter like domain"/>
    <property type="match status" value="1"/>
</dbReference>
<dbReference type="InterPro" id="IPR013525">
    <property type="entry name" value="ABC2_TM"/>
</dbReference>
<name>A0A1H4PZF0_9MICO</name>
<dbReference type="NCBIfam" id="TIGR03057">
    <property type="entry name" value="xxxLxxG_by_4"/>
    <property type="match status" value="1"/>
</dbReference>
<keyword evidence="2 5" id="KW-0812">Transmembrane</keyword>
<dbReference type="Pfam" id="PF12698">
    <property type="entry name" value="ABC2_membrane_3"/>
    <property type="match status" value="1"/>
</dbReference>
<gene>
    <name evidence="7" type="ORF">SAMN04489807_2948</name>
</gene>
<dbReference type="GO" id="GO:0016020">
    <property type="term" value="C:membrane"/>
    <property type="evidence" value="ECO:0007669"/>
    <property type="project" value="UniProtKB-SubCell"/>
</dbReference>
<accession>A0A1H4PZF0</accession>
<dbReference type="OrthoDB" id="9811483at2"/>
<dbReference type="PANTHER" id="PTHR43077:SF10">
    <property type="entry name" value="TRANSPORT PERMEASE PROTEIN"/>
    <property type="match status" value="1"/>
</dbReference>
<dbReference type="Proteomes" id="UP000183750">
    <property type="component" value="Unassembled WGS sequence"/>
</dbReference>
<evidence type="ECO:0000259" key="6">
    <source>
        <dbReference type="Pfam" id="PF12698"/>
    </source>
</evidence>
<evidence type="ECO:0000256" key="2">
    <source>
        <dbReference type="ARBA" id="ARBA00022692"/>
    </source>
</evidence>
<dbReference type="AlphaFoldDB" id="A0A1H4PZF0"/>
<feature type="transmembrane region" description="Helical" evidence="5">
    <location>
        <begin position="577"/>
        <end position="599"/>
    </location>
</feature>
<dbReference type="InterPro" id="IPR023908">
    <property type="entry name" value="xxxLxxG_rpt"/>
</dbReference>
<dbReference type="InterPro" id="IPR017500">
    <property type="entry name" value="Phage_infect_YhgE_N"/>
</dbReference>
<dbReference type="EMBL" id="FNSQ01000005">
    <property type="protein sequence ID" value="SEC12618.1"/>
    <property type="molecule type" value="Genomic_DNA"/>
</dbReference>
<protein>
    <submittedName>
        <fullName evidence="7">Putative membrane protein</fullName>
    </submittedName>
</protein>
<evidence type="ECO:0000256" key="1">
    <source>
        <dbReference type="ARBA" id="ARBA00004141"/>
    </source>
</evidence>
<feature type="transmembrane region" description="Helical" evidence="5">
    <location>
        <begin position="515"/>
        <end position="538"/>
    </location>
</feature>
<keyword evidence="4 5" id="KW-0472">Membrane</keyword>
<feature type="transmembrane region" description="Helical" evidence="5">
    <location>
        <begin position="544"/>
        <end position="570"/>
    </location>
</feature>
<comment type="subcellular location">
    <subcellularLocation>
        <location evidence="1">Membrane</location>
        <topology evidence="1">Multi-pass membrane protein</topology>
    </subcellularLocation>
</comment>
<reference evidence="8" key="1">
    <citation type="submission" date="2016-10" db="EMBL/GenBank/DDBJ databases">
        <authorList>
            <person name="Varghese N."/>
            <person name="Submissions S."/>
        </authorList>
    </citation>
    <scope>NUCLEOTIDE SEQUENCE [LARGE SCALE GENOMIC DNA]</scope>
    <source>
        <strain evidence="8">DSM 16089</strain>
    </source>
</reference>
<evidence type="ECO:0000313" key="7">
    <source>
        <dbReference type="EMBL" id="SEC12618.1"/>
    </source>
</evidence>
<evidence type="ECO:0000313" key="8">
    <source>
        <dbReference type="Proteomes" id="UP000183750"/>
    </source>
</evidence>
<keyword evidence="3 5" id="KW-1133">Transmembrane helix</keyword>
<evidence type="ECO:0000256" key="4">
    <source>
        <dbReference type="ARBA" id="ARBA00023136"/>
    </source>
</evidence>
<sequence>MTLPIERVRSRKPITWLTILGILLLPAAVGGILVSALHNPTERLDSMTAAIVNLDEPVEIDGQLTPLGRQLASGLVEGSDDLDSNLTWIISNEEDAADGLADGSYQAVITIPEDFSSAATSAGQAVADGGGDAEQATIRVTTPDDGLVADDLITSQIANVAASSMGTLLSEATTENILVGFTTIGDQIGDAADGAVKLATGARDAATGAAAIPDGATQLASGAGDLGTGASSLASGLDTLASKTREAANGAATLGAGLTDGAAQLEATGIVPAPVSDAAKGSAALSGQVATGASGVSTQLAALIAKCDTAATPEFCAELDTAGTAANTLATTTTQASRAAAGTVFALQEFDKGASAELASQFREAGSGATTLADGLNQLATDGLDQSAAGARALATGAGQLSDGATELATGATELSSGLDTLATGTGDLAGGLQTASDSLPSFSDSESTSLAAVIADPVSSEGADAGTIFGPTAIPLLTAVVLWFGALASFLVMRSYTARALTSRRSSAALALRAFAPAAAIGAAQGLLVSLIVQFVASYDAAAWWSFAGIAVLAGIVFAAVNQALVALFGGVGRWVSALIGVLAVATGLISTVPGWLADLGAALPTASAFSGLIAANGGAAAALVVWGVLALVATTLVVALRRTTSAKAAFATF</sequence>
<feature type="transmembrane region" description="Helical" evidence="5">
    <location>
        <begin position="474"/>
        <end position="494"/>
    </location>
</feature>
<dbReference type="PANTHER" id="PTHR43077">
    <property type="entry name" value="TRANSPORT PERMEASE YVFS-RELATED"/>
    <property type="match status" value="1"/>
</dbReference>
<feature type="transmembrane region" description="Helical" evidence="5">
    <location>
        <begin position="619"/>
        <end position="642"/>
    </location>
</feature>
<feature type="domain" description="ABC-2 type transporter transmembrane" evidence="6">
    <location>
        <begin position="18"/>
        <end position="166"/>
    </location>
</feature>
<proteinExistence type="predicted"/>
<dbReference type="InterPro" id="IPR051328">
    <property type="entry name" value="T7SS_ABC-Transporter"/>
</dbReference>
<evidence type="ECO:0000256" key="5">
    <source>
        <dbReference type="SAM" id="Phobius"/>
    </source>
</evidence>
<dbReference type="NCBIfam" id="TIGR03061">
    <property type="entry name" value="pip_yhgE_Nterm"/>
    <property type="match status" value="1"/>
</dbReference>
<dbReference type="RefSeq" id="WP_060927393.1">
    <property type="nucleotide sequence ID" value="NZ_FNSQ01000005.1"/>
</dbReference>
<dbReference type="GO" id="GO:0140359">
    <property type="term" value="F:ABC-type transporter activity"/>
    <property type="evidence" value="ECO:0007669"/>
    <property type="project" value="InterPro"/>
</dbReference>
<evidence type="ECO:0000256" key="3">
    <source>
        <dbReference type="ARBA" id="ARBA00022989"/>
    </source>
</evidence>